<keyword evidence="1" id="KW-1133">Transmembrane helix</keyword>
<feature type="transmembrane region" description="Helical" evidence="1">
    <location>
        <begin position="21"/>
        <end position="41"/>
    </location>
</feature>
<sequence>MRIMGRRAPKHVTAKENLCTRHLIVISLFIMLIAAGFLVYAHSINVHKWFSFNERVVPGYNLWMSVSGVPCSVFLKPWGDGLLGFNITENLGWGVSAVVPEVADLSNGSTVSVNLTAGGSGLPFFVYTITVDIYTPAVLGGNLSFNLQSCSFKATDLDARGVYVYVGLGDVYVNLTSPLNHAAYSVVTQTGDILMALPAGQGFAVNATTVNGEIHIKGANLATLIHNNQNVYGIVGGGGPHIYLASVDGSITIETYPQNS</sequence>
<evidence type="ECO:0000313" key="3">
    <source>
        <dbReference type="EMBL" id="PSO01002.1"/>
    </source>
</evidence>
<protein>
    <recommendedName>
        <fullName evidence="2">DUF4097 domain-containing protein</fullName>
    </recommendedName>
</protein>
<proteinExistence type="predicted"/>
<dbReference type="AlphaFoldDB" id="A0A2R6BQU8"/>
<comment type="caution">
    <text evidence="3">The sequence shown here is derived from an EMBL/GenBank/DDBJ whole genome shotgun (WGS) entry which is preliminary data.</text>
</comment>
<evidence type="ECO:0000313" key="4">
    <source>
        <dbReference type="Proteomes" id="UP000241120"/>
    </source>
</evidence>
<dbReference type="InterPro" id="IPR025164">
    <property type="entry name" value="Toastrack_DUF4097"/>
</dbReference>
<evidence type="ECO:0000259" key="2">
    <source>
        <dbReference type="Pfam" id="PF13349"/>
    </source>
</evidence>
<feature type="domain" description="DUF4097" evidence="2">
    <location>
        <begin position="155"/>
        <end position="254"/>
    </location>
</feature>
<reference evidence="3 4" key="1">
    <citation type="submission" date="2017-04" db="EMBL/GenBank/DDBJ databases">
        <title>Novel microbial lineages endemic to geothermal iron-oxide mats fill important gaps in the evolutionary history of Archaea.</title>
        <authorList>
            <person name="Jay Z.J."/>
            <person name="Beam J.P."/>
            <person name="Dlakic M."/>
            <person name="Rusch D.B."/>
            <person name="Kozubal M.A."/>
            <person name="Inskeep W.P."/>
        </authorList>
    </citation>
    <scope>NUCLEOTIDE SEQUENCE [LARGE SCALE GENOMIC DNA]</scope>
    <source>
        <strain evidence="3">ECH_B_1</strain>
    </source>
</reference>
<name>A0A2R6BQU8_9ARCH</name>
<dbReference type="EMBL" id="NEXG01000025">
    <property type="protein sequence ID" value="PSO01002.1"/>
    <property type="molecule type" value="Genomic_DNA"/>
</dbReference>
<evidence type="ECO:0000256" key="1">
    <source>
        <dbReference type="SAM" id="Phobius"/>
    </source>
</evidence>
<organism evidence="3 4">
    <name type="scientific">Candidatus Marsarchaeota G2 archaeon ECH_B_1</name>
    <dbReference type="NCBI Taxonomy" id="1978159"/>
    <lineage>
        <taxon>Archaea</taxon>
        <taxon>Candidatus Marsarchaeota</taxon>
        <taxon>Candidatus Marsarchaeota group 2</taxon>
    </lineage>
</organism>
<dbReference type="Proteomes" id="UP000241120">
    <property type="component" value="Unassembled WGS sequence"/>
</dbReference>
<keyword evidence="1" id="KW-0812">Transmembrane</keyword>
<keyword evidence="1" id="KW-0472">Membrane</keyword>
<accession>A0A2R6BQU8</accession>
<gene>
    <name evidence="3" type="ORF">B9Q05_09635</name>
</gene>
<dbReference type="Pfam" id="PF13349">
    <property type="entry name" value="DUF4097"/>
    <property type="match status" value="1"/>
</dbReference>